<evidence type="ECO:0000256" key="1">
    <source>
        <dbReference type="SAM" id="MobiDB-lite"/>
    </source>
</evidence>
<feature type="domain" description="BTB" evidence="2">
    <location>
        <begin position="71"/>
        <end position="141"/>
    </location>
</feature>
<feature type="compositionally biased region" description="Low complexity" evidence="1">
    <location>
        <begin position="166"/>
        <end position="180"/>
    </location>
</feature>
<keyword evidence="4" id="KW-1185">Reference proteome</keyword>
<protein>
    <recommendedName>
        <fullName evidence="2">BTB domain-containing protein</fullName>
    </recommendedName>
</protein>
<evidence type="ECO:0000259" key="2">
    <source>
        <dbReference type="PROSITE" id="PS50097"/>
    </source>
</evidence>
<comment type="caution">
    <text evidence="3">The sequence shown here is derived from an EMBL/GenBank/DDBJ whole genome shotgun (WGS) entry which is preliminary data.</text>
</comment>
<evidence type="ECO:0000313" key="4">
    <source>
        <dbReference type="Proteomes" id="UP000738349"/>
    </source>
</evidence>
<dbReference type="PANTHER" id="PTHR47843">
    <property type="entry name" value="BTB DOMAIN-CONTAINING PROTEIN-RELATED"/>
    <property type="match status" value="1"/>
</dbReference>
<reference evidence="3" key="1">
    <citation type="journal article" date="2021" name="Nat. Commun.">
        <title>Genetic determinants of endophytism in the Arabidopsis root mycobiome.</title>
        <authorList>
            <person name="Mesny F."/>
            <person name="Miyauchi S."/>
            <person name="Thiergart T."/>
            <person name="Pickel B."/>
            <person name="Atanasova L."/>
            <person name="Karlsson M."/>
            <person name="Huettel B."/>
            <person name="Barry K.W."/>
            <person name="Haridas S."/>
            <person name="Chen C."/>
            <person name="Bauer D."/>
            <person name="Andreopoulos W."/>
            <person name="Pangilinan J."/>
            <person name="LaButti K."/>
            <person name="Riley R."/>
            <person name="Lipzen A."/>
            <person name="Clum A."/>
            <person name="Drula E."/>
            <person name="Henrissat B."/>
            <person name="Kohler A."/>
            <person name="Grigoriev I.V."/>
            <person name="Martin F.M."/>
            <person name="Hacquard S."/>
        </authorList>
    </citation>
    <scope>NUCLEOTIDE SEQUENCE</scope>
    <source>
        <strain evidence="3">MPI-CAGE-AT-0147</strain>
    </source>
</reference>
<evidence type="ECO:0000313" key="3">
    <source>
        <dbReference type="EMBL" id="KAH7170635.1"/>
    </source>
</evidence>
<dbReference type="OrthoDB" id="6359816at2759"/>
<dbReference type="CDD" id="cd18186">
    <property type="entry name" value="BTB_POZ_ZBTB_KLHL-like"/>
    <property type="match status" value="1"/>
</dbReference>
<proteinExistence type="predicted"/>
<gene>
    <name evidence="3" type="ORF">EDB81DRAFT_174081</name>
</gene>
<dbReference type="Gene3D" id="3.30.710.10">
    <property type="entry name" value="Potassium Channel Kv1.1, Chain A"/>
    <property type="match status" value="1"/>
</dbReference>
<dbReference type="SUPFAM" id="SSF54695">
    <property type="entry name" value="POZ domain"/>
    <property type="match status" value="1"/>
</dbReference>
<dbReference type="InterPro" id="IPR011333">
    <property type="entry name" value="SKP1/BTB/POZ_sf"/>
</dbReference>
<accession>A0A9P9FNL8</accession>
<sequence length="429" mass="47395">MAQQGGESSVGANMAMDTLTGVMNGPSIRPDVVVLGSTYQREIDALNLKEKPLNAAEDLWLTTADGRYSSPPIPIRVGSLHDCQTFYVHKDILLKVQWFRSALCGGFREADEQVIDLPEEEPSVFHHLVTFLYEGRYHPIKPAAQALESMPNKGKGRDVGPDAVDGSDSPSTSSLSASSHNSDDSRLRREPRQNRARGMIEVAAVDVASVGAAVYENRDKQLGVHRPACQCPGCSALHNASRCWQCGAQPLRGPNRRRPQPQPHPHPVGRMMLNQQRLGEAANNTAQSLATSDSSTRIQGEDMRTWLMAYELNLDVYICANRYLMDNFRNAVMRSCIDMLETAGADVAHPRVLRLCLKLVVGVPENDPLLKMVLARVGFLQPALWKRAPAETTQFLVENPELAAAILRETVMRHEATFQRPDLPSMENA</sequence>
<organism evidence="3 4">
    <name type="scientific">Dactylonectria macrodidyma</name>
    <dbReference type="NCBI Taxonomy" id="307937"/>
    <lineage>
        <taxon>Eukaryota</taxon>
        <taxon>Fungi</taxon>
        <taxon>Dikarya</taxon>
        <taxon>Ascomycota</taxon>
        <taxon>Pezizomycotina</taxon>
        <taxon>Sordariomycetes</taxon>
        <taxon>Hypocreomycetidae</taxon>
        <taxon>Hypocreales</taxon>
        <taxon>Nectriaceae</taxon>
        <taxon>Dactylonectria</taxon>
    </lineage>
</organism>
<dbReference type="AlphaFoldDB" id="A0A9P9FNL8"/>
<dbReference type="EMBL" id="JAGMUV010000002">
    <property type="protein sequence ID" value="KAH7170635.1"/>
    <property type="molecule type" value="Genomic_DNA"/>
</dbReference>
<dbReference type="PANTHER" id="PTHR47843:SF6">
    <property type="entry name" value="BTB DOMAIN-CONTAINING PROTEIN"/>
    <property type="match status" value="1"/>
</dbReference>
<dbReference type="Proteomes" id="UP000738349">
    <property type="component" value="Unassembled WGS sequence"/>
</dbReference>
<dbReference type="PROSITE" id="PS50097">
    <property type="entry name" value="BTB"/>
    <property type="match status" value="1"/>
</dbReference>
<dbReference type="InterPro" id="IPR000210">
    <property type="entry name" value="BTB/POZ_dom"/>
</dbReference>
<name>A0A9P9FNL8_9HYPO</name>
<feature type="region of interest" description="Disordered" evidence="1">
    <location>
        <begin position="147"/>
        <end position="195"/>
    </location>
</feature>
<feature type="compositionally biased region" description="Basic and acidic residues" evidence="1">
    <location>
        <begin position="181"/>
        <end position="193"/>
    </location>
</feature>